<dbReference type="AlphaFoldDB" id="A0A834X4P4"/>
<dbReference type="Proteomes" id="UP000634136">
    <property type="component" value="Unassembled WGS sequence"/>
</dbReference>
<dbReference type="EMBL" id="JAAIUW010000003">
    <property type="protein sequence ID" value="KAF7838158.1"/>
    <property type="molecule type" value="Genomic_DNA"/>
</dbReference>
<protein>
    <submittedName>
        <fullName evidence="1">Uncharacterized protein</fullName>
    </submittedName>
</protein>
<name>A0A834X4P4_9FABA</name>
<keyword evidence="2" id="KW-1185">Reference proteome</keyword>
<reference evidence="1" key="1">
    <citation type="submission" date="2020-09" db="EMBL/GenBank/DDBJ databases">
        <title>Genome-Enabled Discovery of Anthraquinone Biosynthesis in Senna tora.</title>
        <authorList>
            <person name="Kang S.-H."/>
            <person name="Pandey R.P."/>
            <person name="Lee C.-M."/>
            <person name="Sim J.-S."/>
            <person name="Jeong J.-T."/>
            <person name="Choi B.-S."/>
            <person name="Jung M."/>
            <person name="Ginzburg D."/>
            <person name="Zhao K."/>
            <person name="Won S.Y."/>
            <person name="Oh T.-J."/>
            <person name="Yu Y."/>
            <person name="Kim N.-H."/>
            <person name="Lee O.R."/>
            <person name="Lee T.-H."/>
            <person name="Bashyal P."/>
            <person name="Kim T.-S."/>
            <person name="Lee W.-H."/>
            <person name="Kawkins C."/>
            <person name="Kim C.-K."/>
            <person name="Kim J.S."/>
            <person name="Ahn B.O."/>
            <person name="Rhee S.Y."/>
            <person name="Sohng J.K."/>
        </authorList>
    </citation>
    <scope>NUCLEOTIDE SEQUENCE</scope>
    <source>
        <tissue evidence="1">Leaf</tissue>
    </source>
</reference>
<sequence length="35" mass="3612">MGVVPLQSGNGRTGLAATAIRLLGDDSGRQKFPLD</sequence>
<accession>A0A834X4P4</accession>
<organism evidence="1 2">
    <name type="scientific">Senna tora</name>
    <dbReference type="NCBI Taxonomy" id="362788"/>
    <lineage>
        <taxon>Eukaryota</taxon>
        <taxon>Viridiplantae</taxon>
        <taxon>Streptophyta</taxon>
        <taxon>Embryophyta</taxon>
        <taxon>Tracheophyta</taxon>
        <taxon>Spermatophyta</taxon>
        <taxon>Magnoliopsida</taxon>
        <taxon>eudicotyledons</taxon>
        <taxon>Gunneridae</taxon>
        <taxon>Pentapetalae</taxon>
        <taxon>rosids</taxon>
        <taxon>fabids</taxon>
        <taxon>Fabales</taxon>
        <taxon>Fabaceae</taxon>
        <taxon>Caesalpinioideae</taxon>
        <taxon>Cassia clade</taxon>
        <taxon>Senna</taxon>
    </lineage>
</organism>
<evidence type="ECO:0000313" key="2">
    <source>
        <dbReference type="Proteomes" id="UP000634136"/>
    </source>
</evidence>
<comment type="caution">
    <text evidence="1">The sequence shown here is derived from an EMBL/GenBank/DDBJ whole genome shotgun (WGS) entry which is preliminary data.</text>
</comment>
<evidence type="ECO:0000313" key="1">
    <source>
        <dbReference type="EMBL" id="KAF7838158.1"/>
    </source>
</evidence>
<proteinExistence type="predicted"/>
<gene>
    <name evidence="1" type="ORF">G2W53_006640</name>
</gene>